<sequence length="259" mass="29199">MTGDLNNRINSLHNTRNPTTPPVTTIENEVGNTMQEMADLLQLSNIVPTLPLRYSPSTHATASHHRHTMPMVLLMDLYELRMEQKVKLTNVIVSKNDPTFFYTQKTPAEREADRQSASTDRHADTHPVGLQVKYPFPTMARPNARMSGNHLTFDVVRVTMVSPVEAQRLGRRLLTDRHSPHSSVTPPRVTSSALRSAHNHGQKEEEKKCVFEISSDDESFSGLDEHHAELEPEEPSSVLIDSDKFLGQMMLPFEQVGEL</sequence>
<evidence type="ECO:0000313" key="3">
    <source>
        <dbReference type="Proteomes" id="UP001281761"/>
    </source>
</evidence>
<name>A0ABQ9WP11_9EUKA</name>
<feature type="region of interest" description="Disordered" evidence="1">
    <location>
        <begin position="106"/>
        <end position="125"/>
    </location>
</feature>
<feature type="region of interest" description="Disordered" evidence="1">
    <location>
        <begin position="1"/>
        <end position="22"/>
    </location>
</feature>
<organism evidence="2 3">
    <name type="scientific">Blattamonas nauphoetae</name>
    <dbReference type="NCBI Taxonomy" id="2049346"/>
    <lineage>
        <taxon>Eukaryota</taxon>
        <taxon>Metamonada</taxon>
        <taxon>Preaxostyla</taxon>
        <taxon>Oxymonadida</taxon>
        <taxon>Blattamonas</taxon>
    </lineage>
</organism>
<feature type="compositionally biased region" description="Basic and acidic residues" evidence="1">
    <location>
        <begin position="107"/>
        <end position="125"/>
    </location>
</feature>
<evidence type="ECO:0000313" key="2">
    <source>
        <dbReference type="EMBL" id="KAK2941083.1"/>
    </source>
</evidence>
<feature type="compositionally biased region" description="Polar residues" evidence="1">
    <location>
        <begin position="181"/>
        <end position="194"/>
    </location>
</feature>
<keyword evidence="3" id="KW-1185">Reference proteome</keyword>
<feature type="compositionally biased region" description="Polar residues" evidence="1">
    <location>
        <begin position="1"/>
        <end position="17"/>
    </location>
</feature>
<gene>
    <name evidence="2" type="ORF">BLNAU_24006</name>
</gene>
<dbReference type="Proteomes" id="UP001281761">
    <property type="component" value="Unassembled WGS sequence"/>
</dbReference>
<dbReference type="EMBL" id="JARBJD010000552">
    <property type="protein sequence ID" value="KAK2941083.1"/>
    <property type="molecule type" value="Genomic_DNA"/>
</dbReference>
<evidence type="ECO:0000256" key="1">
    <source>
        <dbReference type="SAM" id="MobiDB-lite"/>
    </source>
</evidence>
<protein>
    <submittedName>
        <fullName evidence="2">Uncharacterized protein</fullName>
    </submittedName>
</protein>
<proteinExistence type="predicted"/>
<reference evidence="2 3" key="1">
    <citation type="journal article" date="2022" name="bioRxiv">
        <title>Genomics of Preaxostyla Flagellates Illuminates Evolutionary Transitions and the Path Towards Mitochondrial Loss.</title>
        <authorList>
            <person name="Novak L.V.F."/>
            <person name="Treitli S.C."/>
            <person name="Pyrih J."/>
            <person name="Halakuc P."/>
            <person name="Pipaliya S.V."/>
            <person name="Vacek V."/>
            <person name="Brzon O."/>
            <person name="Soukal P."/>
            <person name="Eme L."/>
            <person name="Dacks J.B."/>
            <person name="Karnkowska A."/>
            <person name="Elias M."/>
            <person name="Hampl V."/>
        </authorList>
    </citation>
    <scope>NUCLEOTIDE SEQUENCE [LARGE SCALE GENOMIC DNA]</scope>
    <source>
        <strain evidence="2">NAU3</strain>
        <tissue evidence="2">Gut</tissue>
    </source>
</reference>
<feature type="region of interest" description="Disordered" evidence="1">
    <location>
        <begin position="176"/>
        <end position="207"/>
    </location>
</feature>
<comment type="caution">
    <text evidence="2">The sequence shown here is derived from an EMBL/GenBank/DDBJ whole genome shotgun (WGS) entry which is preliminary data.</text>
</comment>
<accession>A0ABQ9WP11</accession>